<dbReference type="AlphaFoldDB" id="A0A612YJB0"/>
<evidence type="ECO:0000313" key="9">
    <source>
        <dbReference type="EMBL" id="ECW1717853.1"/>
    </source>
</evidence>
<accession>A0A612YJB0</accession>
<dbReference type="Pfam" id="PF01578">
    <property type="entry name" value="Cytochrom_C_asm"/>
    <property type="match status" value="1"/>
</dbReference>
<dbReference type="GO" id="GO:0020037">
    <property type="term" value="F:heme binding"/>
    <property type="evidence" value="ECO:0007669"/>
    <property type="project" value="InterPro"/>
</dbReference>
<evidence type="ECO:0000259" key="8">
    <source>
        <dbReference type="Pfam" id="PF01578"/>
    </source>
</evidence>
<keyword evidence="7" id="KW-1133">Transmembrane helix</keyword>
<sequence length="218" mass="23952">FFVLVHAFVVNDFTVAYVAGNSNTQLPVWYRVAATWGAHEGSLLLWVLLMSGWTLAVAVFSRQVPADIVARVLAVMGMVCAGFLVFILFTSGPFARTLPAFPVEGRDLNPLLQDPGLIFHPPLLYMGYVGFSVAFAFAIAALLSGRLDSAFTRFARPWTLAAWVFLTLGIVLGSAWAYYELGWGGWWFWDPVENASFMPWLAGTALLHSLAVTEQRAG</sequence>
<dbReference type="PRINTS" id="PR01410">
    <property type="entry name" value="CCBIOGENESIS"/>
</dbReference>
<gene>
    <name evidence="9" type="ORF">F3T73_23875</name>
</gene>
<evidence type="ECO:0000256" key="7">
    <source>
        <dbReference type="SAM" id="Phobius"/>
    </source>
</evidence>
<evidence type="ECO:0000256" key="5">
    <source>
        <dbReference type="ARBA" id="ARBA00022748"/>
    </source>
</evidence>
<dbReference type="PRINTS" id="PR01411">
    <property type="entry name" value="CCMFBIOGNSIS"/>
</dbReference>
<feature type="transmembrane region" description="Helical" evidence="7">
    <location>
        <begin position="68"/>
        <end position="89"/>
    </location>
</feature>
<dbReference type="EMBL" id="AAKVNL010000105">
    <property type="protein sequence ID" value="ECW1717853.1"/>
    <property type="molecule type" value="Genomic_DNA"/>
</dbReference>
<comment type="caution">
    <text evidence="9">The sequence shown here is derived from an EMBL/GenBank/DDBJ whole genome shotgun (WGS) entry which is preliminary data.</text>
</comment>
<keyword evidence="7" id="KW-0812">Transmembrane</keyword>
<dbReference type="InterPro" id="IPR002541">
    <property type="entry name" value="Cyt_c_assembly"/>
</dbReference>
<feature type="non-terminal residue" evidence="9">
    <location>
        <position position="1"/>
    </location>
</feature>
<dbReference type="GO" id="GO:0017004">
    <property type="term" value="P:cytochrome complex assembly"/>
    <property type="evidence" value="ECO:0007669"/>
    <property type="project" value="UniProtKB-KW"/>
</dbReference>
<dbReference type="PANTHER" id="PTHR43653">
    <property type="entry name" value="CYTOCHROME C ASSEMBLY PROTEIN-RELATED"/>
    <property type="match status" value="1"/>
</dbReference>
<proteinExistence type="inferred from homology"/>
<feature type="domain" description="Cytochrome c assembly protein" evidence="8">
    <location>
        <begin position="36"/>
        <end position="213"/>
    </location>
</feature>
<evidence type="ECO:0000256" key="3">
    <source>
        <dbReference type="ARBA" id="ARBA00022475"/>
    </source>
</evidence>
<feature type="non-terminal residue" evidence="9">
    <location>
        <position position="218"/>
    </location>
</feature>
<evidence type="ECO:0000256" key="1">
    <source>
        <dbReference type="ARBA" id="ARBA00004429"/>
    </source>
</evidence>
<feature type="transmembrane region" description="Helical" evidence="7">
    <location>
        <begin position="125"/>
        <end position="145"/>
    </location>
</feature>
<comment type="similarity">
    <text evidence="2">Belongs to the CcmF/CycK/Ccl1/NrfE/CcsA family.</text>
</comment>
<reference evidence="9" key="1">
    <citation type="submission" date="2019-09" db="EMBL/GenBank/DDBJ databases">
        <authorList>
            <consortium name="NARMS: The National Antimicrobial Resistance Monitoring System"/>
        </authorList>
    </citation>
    <scope>NUCLEOTIDE SEQUENCE</scope>
    <source>
        <strain evidence="9">PNUSAS098984</strain>
    </source>
</reference>
<evidence type="ECO:0000256" key="6">
    <source>
        <dbReference type="ARBA" id="ARBA00037230"/>
    </source>
</evidence>
<comment type="subcellular location">
    <subcellularLocation>
        <location evidence="1">Cell inner membrane</location>
        <topology evidence="1">Multi-pass membrane protein</topology>
    </subcellularLocation>
</comment>
<feature type="transmembrane region" description="Helical" evidence="7">
    <location>
        <begin position="43"/>
        <end position="61"/>
    </location>
</feature>
<feature type="transmembrane region" description="Helical" evidence="7">
    <location>
        <begin position="197"/>
        <end position="213"/>
    </location>
</feature>
<dbReference type="PANTHER" id="PTHR43653:SF1">
    <property type="entry name" value="CYTOCHROME C-TYPE BIOGENESIS PROTEIN CCMF"/>
    <property type="match status" value="1"/>
</dbReference>
<dbReference type="InterPro" id="IPR003568">
    <property type="entry name" value="Cyt_c_biogenesis_CcmF"/>
</dbReference>
<keyword evidence="5" id="KW-0201">Cytochrome c-type biogenesis</keyword>
<evidence type="ECO:0000256" key="4">
    <source>
        <dbReference type="ARBA" id="ARBA00022519"/>
    </source>
</evidence>
<dbReference type="GO" id="GO:0005886">
    <property type="term" value="C:plasma membrane"/>
    <property type="evidence" value="ECO:0007669"/>
    <property type="project" value="UniProtKB-SubCell"/>
</dbReference>
<protein>
    <recommendedName>
        <fullName evidence="8">Cytochrome c assembly protein domain-containing protein</fullName>
    </recommendedName>
</protein>
<dbReference type="InterPro" id="IPR003567">
    <property type="entry name" value="Cyt_c_biogenesis"/>
</dbReference>
<keyword evidence="7" id="KW-0472">Membrane</keyword>
<feature type="transmembrane region" description="Helical" evidence="7">
    <location>
        <begin position="157"/>
        <end position="177"/>
    </location>
</feature>
<keyword evidence="4" id="KW-0997">Cell inner membrane</keyword>
<name>A0A612YJB0_SALER</name>
<organism evidence="9">
    <name type="scientific">Salmonella enterica</name>
    <name type="common">Salmonella choleraesuis</name>
    <dbReference type="NCBI Taxonomy" id="28901"/>
    <lineage>
        <taxon>Bacteria</taxon>
        <taxon>Pseudomonadati</taxon>
        <taxon>Pseudomonadota</taxon>
        <taxon>Gammaproteobacteria</taxon>
        <taxon>Enterobacterales</taxon>
        <taxon>Enterobacteriaceae</taxon>
        <taxon>Salmonella</taxon>
    </lineage>
</organism>
<dbReference type="GO" id="GO:0015232">
    <property type="term" value="F:heme transmembrane transporter activity"/>
    <property type="evidence" value="ECO:0007669"/>
    <property type="project" value="InterPro"/>
</dbReference>
<comment type="function">
    <text evidence="6">Required for the biogenesis of c-type cytochromes. Possible subunit of a heme lyase.</text>
</comment>
<keyword evidence="3" id="KW-1003">Cell membrane</keyword>
<evidence type="ECO:0000256" key="2">
    <source>
        <dbReference type="ARBA" id="ARBA00009186"/>
    </source>
</evidence>